<reference evidence="1 2" key="1">
    <citation type="submission" date="2021-06" db="EMBL/GenBank/DDBJ databases">
        <authorList>
            <person name="Kallberg Y."/>
            <person name="Tangrot J."/>
            <person name="Rosling A."/>
        </authorList>
    </citation>
    <scope>NUCLEOTIDE SEQUENCE [LARGE SCALE GENOMIC DNA]</scope>
    <source>
        <strain evidence="1 2">120-4 pot B 10/14</strain>
    </source>
</reference>
<dbReference type="EMBL" id="CAJVQB010009929">
    <property type="protein sequence ID" value="CAG8735180.1"/>
    <property type="molecule type" value="Genomic_DNA"/>
</dbReference>
<protein>
    <submittedName>
        <fullName evidence="1">31709_t:CDS:1</fullName>
    </submittedName>
</protein>
<evidence type="ECO:0000313" key="2">
    <source>
        <dbReference type="Proteomes" id="UP000789901"/>
    </source>
</evidence>
<accession>A0ABN7V5W7</accession>
<comment type="caution">
    <text evidence="1">The sequence shown here is derived from an EMBL/GenBank/DDBJ whole genome shotgun (WGS) entry which is preliminary data.</text>
</comment>
<keyword evidence="2" id="KW-1185">Reference proteome</keyword>
<organism evidence="1 2">
    <name type="scientific">Gigaspora margarita</name>
    <dbReference type="NCBI Taxonomy" id="4874"/>
    <lineage>
        <taxon>Eukaryota</taxon>
        <taxon>Fungi</taxon>
        <taxon>Fungi incertae sedis</taxon>
        <taxon>Mucoromycota</taxon>
        <taxon>Glomeromycotina</taxon>
        <taxon>Glomeromycetes</taxon>
        <taxon>Diversisporales</taxon>
        <taxon>Gigasporaceae</taxon>
        <taxon>Gigaspora</taxon>
    </lineage>
</organism>
<sequence length="56" mass="6778">EKLLIEKNKLQLEKEKIEKEEINNKKNQQYNIFLELVQQGKSLTDIKEILDFFNNL</sequence>
<proteinExistence type="predicted"/>
<feature type="non-terminal residue" evidence="1">
    <location>
        <position position="1"/>
    </location>
</feature>
<dbReference type="Proteomes" id="UP000789901">
    <property type="component" value="Unassembled WGS sequence"/>
</dbReference>
<name>A0ABN7V5W7_GIGMA</name>
<gene>
    <name evidence="1" type="ORF">GMARGA_LOCUS14775</name>
</gene>
<evidence type="ECO:0000313" key="1">
    <source>
        <dbReference type="EMBL" id="CAG8735180.1"/>
    </source>
</evidence>